<keyword evidence="1" id="KW-0812">Transmembrane</keyword>
<dbReference type="EMBL" id="RRCH01000006">
    <property type="protein sequence ID" value="RRJ32851.1"/>
    <property type="molecule type" value="Genomic_DNA"/>
</dbReference>
<dbReference type="Proteomes" id="UP000282322">
    <property type="component" value="Unassembled WGS sequence"/>
</dbReference>
<dbReference type="OrthoDB" id="210904at2157"/>
<comment type="caution">
    <text evidence="2">The sequence shown here is derived from an EMBL/GenBank/DDBJ whole genome shotgun (WGS) entry which is preliminary data.</text>
</comment>
<evidence type="ECO:0000313" key="3">
    <source>
        <dbReference type="Proteomes" id="UP000282322"/>
    </source>
</evidence>
<protein>
    <recommendedName>
        <fullName evidence="4">Cox cluster protein</fullName>
    </recommendedName>
</protein>
<reference evidence="2 3" key="1">
    <citation type="submission" date="2018-11" db="EMBL/GenBank/DDBJ databases">
        <title>Taxonoimc description of Halomarina strain SPP-AMP-1.</title>
        <authorList>
            <person name="Pal Y."/>
            <person name="Srinivasana K."/>
            <person name="Verma A."/>
            <person name="Kumar P."/>
        </authorList>
    </citation>
    <scope>NUCLEOTIDE SEQUENCE [LARGE SCALE GENOMIC DNA]</scope>
    <source>
        <strain evidence="2 3">SPP-AMP-1</strain>
    </source>
</reference>
<feature type="transmembrane region" description="Helical" evidence="1">
    <location>
        <begin position="41"/>
        <end position="63"/>
    </location>
</feature>
<organism evidence="2 3">
    <name type="scientific">Halocatena pleomorpha</name>
    <dbReference type="NCBI Taxonomy" id="1785090"/>
    <lineage>
        <taxon>Archaea</taxon>
        <taxon>Methanobacteriati</taxon>
        <taxon>Methanobacteriota</taxon>
        <taxon>Stenosarchaea group</taxon>
        <taxon>Halobacteria</taxon>
        <taxon>Halobacteriales</taxon>
        <taxon>Natronomonadaceae</taxon>
        <taxon>Halocatena</taxon>
    </lineage>
</organism>
<accession>A0A3P3RHE1</accession>
<dbReference type="InterPro" id="IPR055942">
    <property type="entry name" value="DUF7520"/>
</dbReference>
<name>A0A3P3RHE1_9EURY</name>
<evidence type="ECO:0000313" key="2">
    <source>
        <dbReference type="EMBL" id="RRJ32851.1"/>
    </source>
</evidence>
<keyword evidence="3" id="KW-1185">Reference proteome</keyword>
<evidence type="ECO:0000256" key="1">
    <source>
        <dbReference type="SAM" id="Phobius"/>
    </source>
</evidence>
<dbReference type="AlphaFoldDB" id="A0A3P3RHE1"/>
<evidence type="ECO:0008006" key="4">
    <source>
        <dbReference type="Google" id="ProtNLM"/>
    </source>
</evidence>
<dbReference type="Pfam" id="PF24364">
    <property type="entry name" value="DUF7520"/>
    <property type="match status" value="1"/>
</dbReference>
<sequence length="74" mass="7621">MYLVIVGIAALAGYIIGTLRIEGMDPELFGVLQLPPTAIGMALYGGITVGTLLGVLLVVMIVVSNRYADPDGGS</sequence>
<keyword evidence="1" id="KW-1133">Transmembrane helix</keyword>
<gene>
    <name evidence="2" type="ORF">EIK79_04080</name>
</gene>
<keyword evidence="1" id="KW-0472">Membrane</keyword>
<proteinExistence type="predicted"/>